<keyword evidence="5" id="KW-0378">Hydrolase</keyword>
<evidence type="ECO:0000256" key="3">
    <source>
        <dbReference type="ARBA" id="ARBA00022722"/>
    </source>
</evidence>
<dbReference type="GO" id="GO:0015074">
    <property type="term" value="P:DNA integration"/>
    <property type="evidence" value="ECO:0007669"/>
    <property type="project" value="InterPro"/>
</dbReference>
<dbReference type="InterPro" id="IPR041373">
    <property type="entry name" value="RT_RNaseH"/>
</dbReference>
<keyword evidence="3" id="KW-0540">Nuclease</keyword>
<organism evidence="9">
    <name type="scientific">Sesamum radiatum</name>
    <name type="common">Black benniseed</name>
    <dbReference type="NCBI Taxonomy" id="300843"/>
    <lineage>
        <taxon>Eukaryota</taxon>
        <taxon>Viridiplantae</taxon>
        <taxon>Streptophyta</taxon>
        <taxon>Embryophyta</taxon>
        <taxon>Tracheophyta</taxon>
        <taxon>Spermatophyta</taxon>
        <taxon>Magnoliopsida</taxon>
        <taxon>eudicotyledons</taxon>
        <taxon>Gunneridae</taxon>
        <taxon>Pentapetalae</taxon>
        <taxon>asterids</taxon>
        <taxon>lamiids</taxon>
        <taxon>Lamiales</taxon>
        <taxon>Pedaliaceae</taxon>
        <taxon>Sesamum</taxon>
    </lineage>
</organism>
<dbReference type="FunFam" id="3.30.70.270:FF:000003">
    <property type="entry name" value="Transposon Ty3-G Gag-Pol polyprotein"/>
    <property type="match status" value="1"/>
</dbReference>
<evidence type="ECO:0000256" key="2">
    <source>
        <dbReference type="ARBA" id="ARBA00022695"/>
    </source>
</evidence>
<dbReference type="Pfam" id="PF17917">
    <property type="entry name" value="RT_RNaseH"/>
    <property type="match status" value="1"/>
</dbReference>
<feature type="domain" description="Integrase catalytic" evidence="8">
    <location>
        <begin position="515"/>
        <end position="646"/>
    </location>
</feature>
<sequence>MAFRTPKGIYCYKVMPFGLKNAGATYQRAMQKIFDDMLHKNVECYVDDLVVKSKLRQDHLQDLKKIFERLRRYQLKMNPLKCAFGVTSGKFLGFIVPHRGIEIEQAKIDATLKMPEPRNIHELKSLQGKLAYVQRSIKSYLMKPPVLIAPVPGRPLILYIAAQECSGGALLAQENDEIKESALYYLSRRMTPNELKYSPIEKICLALIFSIQKLKHYFQAHIVRLISKANPLKYVMSKPVLSDRLTRWYLQLQQFKIVYVPQKAVKGQVLADFLADHPIPAEWELSNDLPDENILVIEVTPPWKMYFDGVSHKEGSGAGVIFITSDGEILLYSFTLTQNCSNNIAEYQTLILGLEMAVNINYAQRLIGWLGDVEIEHVPRKDNKHADALAKLASTLMTLEDNARVPICKSWVIPPIFDDDDCEEEEELHAIEVFDIEKEDWRQPLIDYLKYEKMPDDPCRKVDIRRRATCFIHHNDTLYRRSFDGIFLRCLSDDKATQAMEEAHSGPPEPLHPTVASWPFDAWGLDVVGPLAKSSVGHLCILAAIDYFSKWAEAVPLKEVKENIADFIRINIIYRYGIPRYIITDNGKPFCNSLIDKLTQKFNFKQRKSSMYNAAANGLAEAFDKTLCNLLKKVVAKSKKDWHERI</sequence>
<evidence type="ECO:0000256" key="4">
    <source>
        <dbReference type="ARBA" id="ARBA00022759"/>
    </source>
</evidence>
<dbReference type="Pfam" id="PF13456">
    <property type="entry name" value="RVT_3"/>
    <property type="match status" value="1"/>
</dbReference>
<dbReference type="InterPro" id="IPR012337">
    <property type="entry name" value="RNaseH-like_sf"/>
</dbReference>
<comment type="caution">
    <text evidence="9">The sequence shown here is derived from an EMBL/GenBank/DDBJ whole genome shotgun (WGS) entry which is preliminary data.</text>
</comment>
<protein>
    <submittedName>
        <fullName evidence="9">Transposon Tf2-12 polyprotein</fullName>
    </submittedName>
</protein>
<proteinExistence type="predicted"/>
<name>A0AAW2R100_SESRA</name>
<dbReference type="PROSITE" id="PS50878">
    <property type="entry name" value="RT_POL"/>
    <property type="match status" value="1"/>
</dbReference>
<evidence type="ECO:0000256" key="5">
    <source>
        <dbReference type="ARBA" id="ARBA00022801"/>
    </source>
</evidence>
<dbReference type="PROSITE" id="PS50994">
    <property type="entry name" value="INTEGRASE"/>
    <property type="match status" value="1"/>
</dbReference>
<keyword evidence="1" id="KW-0808">Transferase</keyword>
<dbReference type="PANTHER" id="PTHR48475">
    <property type="entry name" value="RIBONUCLEASE H"/>
    <property type="match status" value="1"/>
</dbReference>
<reference evidence="9" key="1">
    <citation type="submission" date="2020-06" db="EMBL/GenBank/DDBJ databases">
        <authorList>
            <person name="Li T."/>
            <person name="Hu X."/>
            <person name="Zhang T."/>
            <person name="Song X."/>
            <person name="Zhang H."/>
            <person name="Dai N."/>
            <person name="Sheng W."/>
            <person name="Hou X."/>
            <person name="Wei L."/>
        </authorList>
    </citation>
    <scope>NUCLEOTIDE SEQUENCE</scope>
    <source>
        <strain evidence="9">G02</strain>
        <tissue evidence="9">Leaf</tissue>
    </source>
</reference>
<dbReference type="CDD" id="cd09274">
    <property type="entry name" value="RNase_HI_RT_Ty3"/>
    <property type="match status" value="1"/>
</dbReference>
<dbReference type="AlphaFoldDB" id="A0AAW2R100"/>
<dbReference type="InterPro" id="IPR001584">
    <property type="entry name" value="Integrase_cat-core"/>
</dbReference>
<dbReference type="SUPFAM" id="SSF53098">
    <property type="entry name" value="Ribonuclease H-like"/>
    <property type="match status" value="2"/>
</dbReference>
<dbReference type="InterPro" id="IPR036397">
    <property type="entry name" value="RNaseH_sf"/>
</dbReference>
<dbReference type="Gene3D" id="3.30.420.10">
    <property type="entry name" value="Ribonuclease H-like superfamily/Ribonuclease H"/>
    <property type="match status" value="2"/>
</dbReference>
<dbReference type="SUPFAM" id="SSF56672">
    <property type="entry name" value="DNA/RNA polymerases"/>
    <property type="match status" value="1"/>
</dbReference>
<dbReference type="EMBL" id="JACGWJ010000014">
    <property type="protein sequence ID" value="KAL0373433.1"/>
    <property type="molecule type" value="Genomic_DNA"/>
</dbReference>
<keyword evidence="2" id="KW-0548">Nucleotidyltransferase</keyword>
<accession>A0AAW2R100</accession>
<reference evidence="9" key="2">
    <citation type="journal article" date="2024" name="Plant">
        <title>Genomic evolution and insights into agronomic trait innovations of Sesamum species.</title>
        <authorList>
            <person name="Miao H."/>
            <person name="Wang L."/>
            <person name="Qu L."/>
            <person name="Liu H."/>
            <person name="Sun Y."/>
            <person name="Le M."/>
            <person name="Wang Q."/>
            <person name="Wei S."/>
            <person name="Zheng Y."/>
            <person name="Lin W."/>
            <person name="Duan Y."/>
            <person name="Cao H."/>
            <person name="Xiong S."/>
            <person name="Wang X."/>
            <person name="Wei L."/>
            <person name="Li C."/>
            <person name="Ma Q."/>
            <person name="Ju M."/>
            <person name="Zhao R."/>
            <person name="Li G."/>
            <person name="Mu C."/>
            <person name="Tian Q."/>
            <person name="Mei H."/>
            <person name="Zhang T."/>
            <person name="Gao T."/>
            <person name="Zhang H."/>
        </authorList>
    </citation>
    <scope>NUCLEOTIDE SEQUENCE</scope>
    <source>
        <strain evidence="9">G02</strain>
    </source>
</reference>
<dbReference type="InterPro" id="IPR043128">
    <property type="entry name" value="Rev_trsase/Diguanyl_cyclase"/>
</dbReference>
<gene>
    <name evidence="9" type="ORF">Sradi_3259000</name>
</gene>
<feature type="domain" description="Reverse transcriptase" evidence="7">
    <location>
        <begin position="1"/>
        <end position="96"/>
    </location>
</feature>
<evidence type="ECO:0000256" key="6">
    <source>
        <dbReference type="ARBA" id="ARBA00022918"/>
    </source>
</evidence>
<evidence type="ECO:0000259" key="8">
    <source>
        <dbReference type="PROSITE" id="PS50994"/>
    </source>
</evidence>
<evidence type="ECO:0000256" key="1">
    <source>
        <dbReference type="ARBA" id="ARBA00022679"/>
    </source>
</evidence>
<evidence type="ECO:0000313" key="9">
    <source>
        <dbReference type="EMBL" id="KAL0373433.1"/>
    </source>
</evidence>
<evidence type="ECO:0000259" key="7">
    <source>
        <dbReference type="PROSITE" id="PS50878"/>
    </source>
</evidence>
<dbReference type="GO" id="GO:0004523">
    <property type="term" value="F:RNA-DNA hybrid ribonuclease activity"/>
    <property type="evidence" value="ECO:0007669"/>
    <property type="project" value="InterPro"/>
</dbReference>
<dbReference type="GO" id="GO:0003964">
    <property type="term" value="F:RNA-directed DNA polymerase activity"/>
    <property type="evidence" value="ECO:0007669"/>
    <property type="project" value="UniProtKB-KW"/>
</dbReference>
<dbReference type="Gene3D" id="3.30.70.270">
    <property type="match status" value="1"/>
</dbReference>
<dbReference type="CDD" id="cd01647">
    <property type="entry name" value="RT_LTR"/>
    <property type="match status" value="1"/>
</dbReference>
<dbReference type="Pfam" id="PF00078">
    <property type="entry name" value="RVT_1"/>
    <property type="match status" value="1"/>
</dbReference>
<dbReference type="InterPro" id="IPR002156">
    <property type="entry name" value="RNaseH_domain"/>
</dbReference>
<dbReference type="InterPro" id="IPR043502">
    <property type="entry name" value="DNA/RNA_pol_sf"/>
</dbReference>
<keyword evidence="6" id="KW-0695">RNA-directed DNA polymerase</keyword>
<dbReference type="PANTHER" id="PTHR48475:SF1">
    <property type="entry name" value="RNASE H TYPE-1 DOMAIN-CONTAINING PROTEIN"/>
    <property type="match status" value="1"/>
</dbReference>
<dbReference type="GO" id="GO:0003676">
    <property type="term" value="F:nucleic acid binding"/>
    <property type="evidence" value="ECO:0007669"/>
    <property type="project" value="InterPro"/>
</dbReference>
<dbReference type="InterPro" id="IPR000477">
    <property type="entry name" value="RT_dom"/>
</dbReference>
<keyword evidence="4" id="KW-0255">Endonuclease</keyword>